<dbReference type="OrthoDB" id="5853592at2759"/>
<organism evidence="1 2">
    <name type="scientific">Onchocerca flexuosa</name>
    <dbReference type="NCBI Taxonomy" id="387005"/>
    <lineage>
        <taxon>Eukaryota</taxon>
        <taxon>Metazoa</taxon>
        <taxon>Ecdysozoa</taxon>
        <taxon>Nematoda</taxon>
        <taxon>Chromadorea</taxon>
        <taxon>Rhabditida</taxon>
        <taxon>Spirurina</taxon>
        <taxon>Spiruromorpha</taxon>
        <taxon>Filarioidea</taxon>
        <taxon>Onchocercidae</taxon>
        <taxon>Onchocerca</taxon>
    </lineage>
</organism>
<dbReference type="Proteomes" id="UP000242913">
    <property type="component" value="Unassembled WGS sequence"/>
</dbReference>
<protein>
    <submittedName>
        <fullName evidence="1">Uncharacterized protein</fullName>
    </submittedName>
</protein>
<accession>A0A238BJE7</accession>
<proteinExistence type="predicted"/>
<sequence>MISDGSFRFIYNGDTYQAEPHSWISHRIVEKKALCGTLFLCTFHVQKNQRIESSSGDISPSQYTARIDCGIPTVIAITSKSGTFSEHFEKLIAKRPSLPIYNE</sequence>
<evidence type="ECO:0000313" key="2">
    <source>
        <dbReference type="Proteomes" id="UP000242913"/>
    </source>
</evidence>
<dbReference type="AlphaFoldDB" id="A0A238BJE7"/>
<evidence type="ECO:0000313" key="1">
    <source>
        <dbReference type="EMBL" id="OZC04986.1"/>
    </source>
</evidence>
<dbReference type="EMBL" id="KZ271551">
    <property type="protein sequence ID" value="OZC04986.1"/>
    <property type="molecule type" value="Genomic_DNA"/>
</dbReference>
<gene>
    <name evidence="1" type="ORF">X798_08032</name>
</gene>
<keyword evidence="2" id="KW-1185">Reference proteome</keyword>
<reference evidence="1 2" key="1">
    <citation type="submission" date="2015-12" db="EMBL/GenBank/DDBJ databases">
        <title>Draft genome of the nematode, Onchocerca flexuosa.</title>
        <authorList>
            <person name="Mitreva M."/>
        </authorList>
    </citation>
    <scope>NUCLEOTIDE SEQUENCE [LARGE SCALE GENOMIC DNA]</scope>
    <source>
        <strain evidence="1">Red Deer</strain>
    </source>
</reference>
<name>A0A238BJE7_9BILA</name>